<evidence type="ECO:0000313" key="3">
    <source>
        <dbReference type="Proteomes" id="UP000019763"/>
    </source>
</evidence>
<feature type="transmembrane region" description="Helical" evidence="1">
    <location>
        <begin position="139"/>
        <end position="164"/>
    </location>
</feature>
<keyword evidence="1" id="KW-0472">Membrane</keyword>
<accession>A0A023B8C8</accession>
<dbReference type="Proteomes" id="UP000019763">
    <property type="component" value="Unassembled WGS sequence"/>
</dbReference>
<organism evidence="2 3">
    <name type="scientific">Gregarina niphandrodes</name>
    <name type="common">Septate eugregarine</name>
    <dbReference type="NCBI Taxonomy" id="110365"/>
    <lineage>
        <taxon>Eukaryota</taxon>
        <taxon>Sar</taxon>
        <taxon>Alveolata</taxon>
        <taxon>Apicomplexa</taxon>
        <taxon>Conoidasida</taxon>
        <taxon>Gregarinasina</taxon>
        <taxon>Eugregarinorida</taxon>
        <taxon>Gregarinidae</taxon>
        <taxon>Gregarina</taxon>
    </lineage>
</organism>
<keyword evidence="3" id="KW-1185">Reference proteome</keyword>
<evidence type="ECO:0000256" key="1">
    <source>
        <dbReference type="SAM" id="Phobius"/>
    </source>
</evidence>
<dbReference type="RefSeq" id="XP_011134574.1">
    <property type="nucleotide sequence ID" value="XM_011136272.1"/>
</dbReference>
<dbReference type="EMBL" id="AFNH02000471">
    <property type="protein sequence ID" value="EZG68469.1"/>
    <property type="molecule type" value="Genomic_DNA"/>
</dbReference>
<keyword evidence="1 2" id="KW-0812">Transmembrane</keyword>
<dbReference type="VEuPathDB" id="CryptoDB:GNI_062200"/>
<comment type="caution">
    <text evidence="2">The sequence shown here is derived from an EMBL/GenBank/DDBJ whole genome shotgun (WGS) entry which is preliminary data.</text>
</comment>
<dbReference type="AlphaFoldDB" id="A0A023B8C8"/>
<keyword evidence="1" id="KW-1133">Transmembrane helix</keyword>
<gene>
    <name evidence="2" type="ORF">GNI_062200</name>
</gene>
<name>A0A023B8C8_GRENI</name>
<evidence type="ECO:0000313" key="2">
    <source>
        <dbReference type="EMBL" id="EZG68469.1"/>
    </source>
</evidence>
<reference evidence="2" key="1">
    <citation type="submission" date="2013-12" db="EMBL/GenBank/DDBJ databases">
        <authorList>
            <person name="Omoto C.K."/>
            <person name="Sibley D."/>
            <person name="Venepally P."/>
            <person name="Hadjithomas M."/>
            <person name="Karamycheva S."/>
            <person name="Brunk B."/>
            <person name="Roos D."/>
            <person name="Caler E."/>
            <person name="Lorenzi H."/>
        </authorList>
    </citation>
    <scope>NUCLEOTIDE SEQUENCE</scope>
</reference>
<sequence length="166" mass="18502">MSKQSFGRARDTGWIYIHEISSFTEHPLFKLPLEDGVYEGRLEERVDASAGDSSKVGDPSKVNIALGCDKRFVKIKELEKASSCWDINTDLTMDNVSDDVCLKKAGMVHAFVRGGPLEDHVRDKLRRDYLTQGQGSNSLLLVSVFNFAAFLVWLSIVVAGFAVFQK</sequence>
<proteinExistence type="predicted"/>
<dbReference type="GeneID" id="22912277"/>
<protein>
    <submittedName>
        <fullName evidence="2">Transmembrane protein</fullName>
    </submittedName>
</protein>